<name>A0ABQ8TTK0_PERAM</name>
<evidence type="ECO:0000313" key="2">
    <source>
        <dbReference type="Proteomes" id="UP001148838"/>
    </source>
</evidence>
<accession>A0ABQ8TTK0</accession>
<dbReference type="Proteomes" id="UP001148838">
    <property type="component" value="Unassembled WGS sequence"/>
</dbReference>
<evidence type="ECO:0000313" key="1">
    <source>
        <dbReference type="EMBL" id="KAJ4449000.1"/>
    </source>
</evidence>
<dbReference type="EMBL" id="JAJSOF020000003">
    <property type="protein sequence ID" value="KAJ4449000.1"/>
    <property type="molecule type" value="Genomic_DNA"/>
</dbReference>
<comment type="caution">
    <text evidence="1">The sequence shown here is derived from an EMBL/GenBank/DDBJ whole genome shotgun (WGS) entry which is preliminary data.</text>
</comment>
<reference evidence="1 2" key="1">
    <citation type="journal article" date="2022" name="Allergy">
        <title>Genome assembly and annotation of Periplaneta americana reveal a comprehensive cockroach allergen profile.</title>
        <authorList>
            <person name="Wang L."/>
            <person name="Xiong Q."/>
            <person name="Saelim N."/>
            <person name="Wang L."/>
            <person name="Nong W."/>
            <person name="Wan A.T."/>
            <person name="Shi M."/>
            <person name="Liu X."/>
            <person name="Cao Q."/>
            <person name="Hui J.H.L."/>
            <person name="Sookrung N."/>
            <person name="Leung T.F."/>
            <person name="Tungtrongchitr A."/>
            <person name="Tsui S.K.W."/>
        </authorList>
    </citation>
    <scope>NUCLEOTIDE SEQUENCE [LARGE SCALE GENOMIC DNA]</scope>
    <source>
        <strain evidence="1">PWHHKU_190912</strain>
    </source>
</reference>
<gene>
    <name evidence="1" type="ORF">ANN_00392</name>
</gene>
<protein>
    <submittedName>
        <fullName evidence="1">Uncharacterized protein</fullName>
    </submittedName>
</protein>
<organism evidence="1 2">
    <name type="scientific">Periplaneta americana</name>
    <name type="common">American cockroach</name>
    <name type="synonym">Blatta americana</name>
    <dbReference type="NCBI Taxonomy" id="6978"/>
    <lineage>
        <taxon>Eukaryota</taxon>
        <taxon>Metazoa</taxon>
        <taxon>Ecdysozoa</taxon>
        <taxon>Arthropoda</taxon>
        <taxon>Hexapoda</taxon>
        <taxon>Insecta</taxon>
        <taxon>Pterygota</taxon>
        <taxon>Neoptera</taxon>
        <taxon>Polyneoptera</taxon>
        <taxon>Dictyoptera</taxon>
        <taxon>Blattodea</taxon>
        <taxon>Blattoidea</taxon>
        <taxon>Blattidae</taxon>
        <taxon>Blattinae</taxon>
        <taxon>Periplaneta</taxon>
    </lineage>
</organism>
<proteinExistence type="predicted"/>
<sequence length="81" mass="9226">MAGLREGGNEPADSLKAICKHAEGARDAGRWKYCLFQEDEQMGDIVCGNEERSKRKIRSELNIMFTNKNKTRIHMQSTPVE</sequence>
<keyword evidence="2" id="KW-1185">Reference proteome</keyword>